<keyword evidence="2" id="KW-0472">Membrane</keyword>
<feature type="compositionally biased region" description="Basic and acidic residues" evidence="1">
    <location>
        <begin position="36"/>
        <end position="47"/>
    </location>
</feature>
<dbReference type="OrthoDB" id="1929682at2759"/>
<dbReference type="EMBL" id="JACGCM010001188">
    <property type="protein sequence ID" value="KAF6159679.1"/>
    <property type="molecule type" value="Genomic_DNA"/>
</dbReference>
<dbReference type="PANTHER" id="PTHR33780">
    <property type="entry name" value="EXPRESSED PROTEIN"/>
    <property type="match status" value="1"/>
</dbReference>
<evidence type="ECO:0000256" key="2">
    <source>
        <dbReference type="SAM" id="Phobius"/>
    </source>
</evidence>
<sequence>MDPNHSIAIKLSKSAKWVAWSCFEKCGTRCLAEDPSSSKDGIKKKSDGAGSSTGLRVVLIFLGLAAIVVLSVFLFKIWQKKKREEQHARLLRLFEEDDELELELGLRE</sequence>
<dbReference type="Proteomes" id="UP000541444">
    <property type="component" value="Unassembled WGS sequence"/>
</dbReference>
<reference evidence="3 4" key="1">
    <citation type="journal article" date="2020" name="IScience">
        <title>Genome Sequencing of the Endangered Kingdonia uniflora (Circaeasteraceae, Ranunculales) Reveals Potential Mechanisms of Evolutionary Specialization.</title>
        <authorList>
            <person name="Sun Y."/>
            <person name="Deng T."/>
            <person name="Zhang A."/>
            <person name="Moore M.J."/>
            <person name="Landis J.B."/>
            <person name="Lin N."/>
            <person name="Zhang H."/>
            <person name="Zhang X."/>
            <person name="Huang J."/>
            <person name="Zhang X."/>
            <person name="Sun H."/>
            <person name="Wang H."/>
        </authorList>
    </citation>
    <scope>NUCLEOTIDE SEQUENCE [LARGE SCALE GENOMIC DNA]</scope>
    <source>
        <strain evidence="3">TB1705</strain>
        <tissue evidence="3">Leaf</tissue>
    </source>
</reference>
<evidence type="ECO:0000313" key="4">
    <source>
        <dbReference type="Proteomes" id="UP000541444"/>
    </source>
</evidence>
<feature type="region of interest" description="Disordered" evidence="1">
    <location>
        <begin position="32"/>
        <end position="51"/>
    </location>
</feature>
<protein>
    <submittedName>
        <fullName evidence="3">Uncharacterized protein</fullName>
    </submittedName>
</protein>
<keyword evidence="2" id="KW-1133">Transmembrane helix</keyword>
<feature type="transmembrane region" description="Helical" evidence="2">
    <location>
        <begin position="54"/>
        <end position="75"/>
    </location>
</feature>
<evidence type="ECO:0000313" key="3">
    <source>
        <dbReference type="EMBL" id="KAF6159679.1"/>
    </source>
</evidence>
<dbReference type="AlphaFoldDB" id="A0A7J7MXK4"/>
<proteinExistence type="predicted"/>
<dbReference type="PANTHER" id="PTHR33780:SF10">
    <property type="entry name" value="TRANSMEMBRANE PROTEIN"/>
    <property type="match status" value="1"/>
</dbReference>
<keyword evidence="2" id="KW-0812">Transmembrane</keyword>
<organism evidence="3 4">
    <name type="scientific">Kingdonia uniflora</name>
    <dbReference type="NCBI Taxonomy" id="39325"/>
    <lineage>
        <taxon>Eukaryota</taxon>
        <taxon>Viridiplantae</taxon>
        <taxon>Streptophyta</taxon>
        <taxon>Embryophyta</taxon>
        <taxon>Tracheophyta</taxon>
        <taxon>Spermatophyta</taxon>
        <taxon>Magnoliopsida</taxon>
        <taxon>Ranunculales</taxon>
        <taxon>Circaeasteraceae</taxon>
        <taxon>Kingdonia</taxon>
    </lineage>
</organism>
<gene>
    <name evidence="3" type="ORF">GIB67_029937</name>
</gene>
<accession>A0A7J7MXK4</accession>
<name>A0A7J7MXK4_9MAGN</name>
<keyword evidence="4" id="KW-1185">Reference proteome</keyword>
<evidence type="ECO:0000256" key="1">
    <source>
        <dbReference type="SAM" id="MobiDB-lite"/>
    </source>
</evidence>
<comment type="caution">
    <text evidence="3">The sequence shown here is derived from an EMBL/GenBank/DDBJ whole genome shotgun (WGS) entry which is preliminary data.</text>
</comment>